<dbReference type="HAMAP" id="MF_00697">
    <property type="entry name" value="UPF0276"/>
    <property type="match status" value="1"/>
</dbReference>
<evidence type="ECO:0000256" key="1">
    <source>
        <dbReference type="HAMAP-Rule" id="MF_00697"/>
    </source>
</evidence>
<dbReference type="EMBL" id="JAGSOY010000014">
    <property type="protein sequence ID" value="MBU2711085.1"/>
    <property type="molecule type" value="Genomic_DNA"/>
</dbReference>
<evidence type="ECO:0000313" key="2">
    <source>
        <dbReference type="EMBL" id="MBU2711085.1"/>
    </source>
</evidence>
<evidence type="ECO:0000313" key="3">
    <source>
        <dbReference type="Proteomes" id="UP000690515"/>
    </source>
</evidence>
<comment type="similarity">
    <text evidence="1">Belongs to the UPF0276 family.</text>
</comment>
<dbReference type="PANTHER" id="PTHR42194:SF1">
    <property type="entry name" value="UPF0276 PROTEIN HI_1600"/>
    <property type="match status" value="1"/>
</dbReference>
<dbReference type="Gene3D" id="3.20.20.150">
    <property type="entry name" value="Divalent-metal-dependent TIM barrel enzymes"/>
    <property type="match status" value="1"/>
</dbReference>
<name>A0ABS5ZAS2_9GAMM</name>
<comment type="caution">
    <text evidence="2">The sequence shown here is derived from an EMBL/GenBank/DDBJ whole genome shotgun (WGS) entry which is preliminary data.</text>
</comment>
<organism evidence="2 3">
    <name type="scientific">Zooshikella harenae</name>
    <dbReference type="NCBI Taxonomy" id="2827238"/>
    <lineage>
        <taxon>Bacteria</taxon>
        <taxon>Pseudomonadati</taxon>
        <taxon>Pseudomonadota</taxon>
        <taxon>Gammaproteobacteria</taxon>
        <taxon>Oceanospirillales</taxon>
        <taxon>Zooshikellaceae</taxon>
        <taxon>Zooshikella</taxon>
    </lineage>
</organism>
<dbReference type="RefSeq" id="WP_215819250.1">
    <property type="nucleotide sequence ID" value="NZ_JAGSOY010000014.1"/>
</dbReference>
<accession>A0ABS5ZAS2</accession>
<dbReference type="Pfam" id="PF05114">
    <property type="entry name" value="MbnB_TglH_ChrH"/>
    <property type="match status" value="1"/>
</dbReference>
<dbReference type="NCBIfam" id="NF003818">
    <property type="entry name" value="PRK05409.1"/>
    <property type="match status" value="1"/>
</dbReference>
<keyword evidence="3" id="KW-1185">Reference proteome</keyword>
<protein>
    <recommendedName>
        <fullName evidence="1">UPF0276 protein KCG35_08435</fullName>
    </recommendedName>
</protein>
<dbReference type="PANTHER" id="PTHR42194">
    <property type="entry name" value="UPF0276 PROTEIN HI_1600"/>
    <property type="match status" value="1"/>
</dbReference>
<dbReference type="InterPro" id="IPR036237">
    <property type="entry name" value="Xyl_isomerase-like_sf"/>
</dbReference>
<dbReference type="SUPFAM" id="SSF51658">
    <property type="entry name" value="Xylose isomerase-like"/>
    <property type="match status" value="1"/>
</dbReference>
<dbReference type="Proteomes" id="UP000690515">
    <property type="component" value="Unassembled WGS sequence"/>
</dbReference>
<gene>
    <name evidence="2" type="ORF">KCG35_08435</name>
</gene>
<proteinExistence type="inferred from homology"/>
<sequence length="304" mass="34571">MKKVFHGFGLGLRKDYYSEILATQPAVDWFEIISENYFVDGGKPLYFLDAIREQYPIAMHGVSLSIGSTDPLNKLYLKKLKSLADRINPIFISDHLCWTGVGGINSHDLLPLPYTEASIKHVVERIHYVQDFLERQILVENLSSYVTFAESDMAEWDFVSEVVERADCLLLLDINNIYVSARNHQFDPIDYLKGVPAQRVMQHHLAGHSDYGEYIIDTHDAPVVDPVWQLYKVAAELFGPVSTMIERDDNMPVFSELLAELNYARTIAEPIYTQQQTSVVLPTAGRYHFASPTMAMSVQEQHNG</sequence>
<dbReference type="InterPro" id="IPR007801">
    <property type="entry name" value="MbnB/TglH/ChrH"/>
</dbReference>
<reference evidence="2 3" key="1">
    <citation type="submission" date="2021-04" db="EMBL/GenBank/DDBJ databases">
        <authorList>
            <person name="Pira H."/>
            <person name="Risdian C."/>
            <person name="Wink J."/>
        </authorList>
    </citation>
    <scope>NUCLEOTIDE SEQUENCE [LARGE SCALE GENOMIC DNA]</scope>
    <source>
        <strain evidence="2 3">WH53</strain>
    </source>
</reference>